<evidence type="ECO:0000313" key="3">
    <source>
        <dbReference type="Proteomes" id="UP000192534"/>
    </source>
</evidence>
<dbReference type="Proteomes" id="UP000192534">
    <property type="component" value="Unassembled WGS sequence"/>
</dbReference>
<name>A0A1X0IV13_MYCRH</name>
<dbReference type="OrthoDB" id="3579012at2"/>
<reference evidence="2 3" key="1">
    <citation type="submission" date="2016-12" db="EMBL/GenBank/DDBJ databases">
        <title>The new phylogeny of genus Mycobacterium.</title>
        <authorList>
            <person name="Tortoli E."/>
            <person name="Trovato A."/>
            <person name="Cirillo D.M."/>
        </authorList>
    </citation>
    <scope>NUCLEOTIDE SEQUENCE [LARGE SCALE GENOMIC DNA]</scope>
    <source>
        <strain evidence="2 3">DSM 44223</strain>
    </source>
</reference>
<gene>
    <name evidence="2" type="ORF">BST42_12570</name>
</gene>
<dbReference type="Pfam" id="PF11209">
    <property type="entry name" value="LmeA"/>
    <property type="match status" value="1"/>
</dbReference>
<feature type="chain" id="PRO_5012439411" description="DUF2993 domain-containing protein" evidence="1">
    <location>
        <begin position="20"/>
        <end position="263"/>
    </location>
</feature>
<proteinExistence type="predicted"/>
<accession>A0A1X0IV13</accession>
<sequence>MGSPMARSLGLLSSVWSSAATFPVSTGAAMAYRTVFMTVKRLVVGRTMTVRLDGGDITLTVTEFNSRLDVRGLAVGQLNDVRITATDIRWGNHHFEGATMVLHNVHLKPGVPPILVAAPVEVTMVISTAALNAVFSESLPRLTGHVDDDGIARLRWTRHPRLGSVEVDVELDGSTLWLHPRALRTTRRRWALPTRLPSYPVRLPELAGGLTLTSLSLGPSSLQLTGSLPQWRAEVPRARVEDVLSQLSAVGRPLNFTGRSRRG</sequence>
<dbReference type="EMBL" id="MVIH01000005">
    <property type="protein sequence ID" value="ORB52878.1"/>
    <property type="molecule type" value="Genomic_DNA"/>
</dbReference>
<evidence type="ECO:0008006" key="4">
    <source>
        <dbReference type="Google" id="ProtNLM"/>
    </source>
</evidence>
<keyword evidence="3" id="KW-1185">Reference proteome</keyword>
<dbReference type="AlphaFoldDB" id="A0A1X0IV13"/>
<keyword evidence="1" id="KW-0732">Signal</keyword>
<evidence type="ECO:0000256" key="1">
    <source>
        <dbReference type="SAM" id="SignalP"/>
    </source>
</evidence>
<organism evidence="2 3">
    <name type="scientific">Mycolicibacterium rhodesiae</name>
    <name type="common">Mycobacterium rhodesiae</name>
    <dbReference type="NCBI Taxonomy" id="36814"/>
    <lineage>
        <taxon>Bacteria</taxon>
        <taxon>Bacillati</taxon>
        <taxon>Actinomycetota</taxon>
        <taxon>Actinomycetes</taxon>
        <taxon>Mycobacteriales</taxon>
        <taxon>Mycobacteriaceae</taxon>
        <taxon>Mycolicibacterium</taxon>
    </lineage>
</organism>
<dbReference type="InterPro" id="IPR021373">
    <property type="entry name" value="DUF2993"/>
</dbReference>
<comment type="caution">
    <text evidence="2">The sequence shown here is derived from an EMBL/GenBank/DDBJ whole genome shotgun (WGS) entry which is preliminary data.</text>
</comment>
<protein>
    <recommendedName>
        <fullName evidence="4">DUF2993 domain-containing protein</fullName>
    </recommendedName>
</protein>
<evidence type="ECO:0000313" key="2">
    <source>
        <dbReference type="EMBL" id="ORB52878.1"/>
    </source>
</evidence>
<feature type="signal peptide" evidence="1">
    <location>
        <begin position="1"/>
        <end position="19"/>
    </location>
</feature>